<evidence type="ECO:0000313" key="2">
    <source>
        <dbReference type="Proteomes" id="UP000269945"/>
    </source>
</evidence>
<reference evidence="1 2" key="1">
    <citation type="submission" date="2018-10" db="EMBL/GenBank/DDBJ databases">
        <authorList>
            <person name="Ekblom R."/>
            <person name="Jareborg N."/>
        </authorList>
    </citation>
    <scope>NUCLEOTIDE SEQUENCE [LARGE SCALE GENOMIC DNA]</scope>
    <source>
        <tissue evidence="1">Muscle</tissue>
    </source>
</reference>
<comment type="caution">
    <text evidence="1">The sequence shown here is derived from an EMBL/GenBank/DDBJ whole genome shotgun (WGS) entry which is preliminary data.</text>
</comment>
<sequence length="66" mass="7250">MPHAVSLATAPNNRAGRSWSSAVRLPLRETCPTYVPITGGTVGMQLLRPRLRKGLTNTTWMNLAIF</sequence>
<dbReference type="AlphaFoldDB" id="A0A9X9Q9J4"/>
<dbReference type="Proteomes" id="UP000269945">
    <property type="component" value="Unassembled WGS sequence"/>
</dbReference>
<organism evidence="1 2">
    <name type="scientific">Gulo gulo</name>
    <name type="common">Wolverine</name>
    <name type="synonym">Gluton</name>
    <dbReference type="NCBI Taxonomy" id="48420"/>
    <lineage>
        <taxon>Eukaryota</taxon>
        <taxon>Metazoa</taxon>
        <taxon>Chordata</taxon>
        <taxon>Craniata</taxon>
        <taxon>Vertebrata</taxon>
        <taxon>Euteleostomi</taxon>
        <taxon>Mammalia</taxon>
        <taxon>Eutheria</taxon>
        <taxon>Laurasiatheria</taxon>
        <taxon>Carnivora</taxon>
        <taxon>Caniformia</taxon>
        <taxon>Musteloidea</taxon>
        <taxon>Mustelidae</taxon>
        <taxon>Guloninae</taxon>
        <taxon>Gulo</taxon>
    </lineage>
</organism>
<protein>
    <submittedName>
        <fullName evidence="1">Uncharacterized protein</fullName>
    </submittedName>
</protein>
<proteinExistence type="predicted"/>
<dbReference type="EMBL" id="CYRY02045266">
    <property type="protein sequence ID" value="VCX40615.1"/>
    <property type="molecule type" value="Genomic_DNA"/>
</dbReference>
<gene>
    <name evidence="1" type="ORF">BN2614_LOCUS1</name>
</gene>
<name>A0A9X9Q9J4_GULGU</name>
<evidence type="ECO:0000313" key="1">
    <source>
        <dbReference type="EMBL" id="VCX40615.1"/>
    </source>
</evidence>
<keyword evidence="2" id="KW-1185">Reference proteome</keyword>
<accession>A0A9X9Q9J4</accession>